<dbReference type="InterPro" id="IPR011333">
    <property type="entry name" value="SKP1/BTB/POZ_sf"/>
</dbReference>
<dbReference type="SMART" id="SM00225">
    <property type="entry name" value="BTB"/>
    <property type="match status" value="1"/>
</dbReference>
<keyword evidence="6" id="KW-1185">Reference proteome</keyword>
<dbReference type="CDD" id="cd00121">
    <property type="entry name" value="MATH"/>
    <property type="match status" value="1"/>
</dbReference>
<evidence type="ECO:0000313" key="6">
    <source>
        <dbReference type="Proteomes" id="UP001497457"/>
    </source>
</evidence>
<name>A0ABC9DYM1_9POAL</name>
<dbReference type="PANTHER" id="PTHR26379:SF355">
    <property type="entry name" value="BTB DOMAIN-CONTAINING PROTEIN"/>
    <property type="match status" value="1"/>
</dbReference>
<dbReference type="PROSITE" id="PS50097">
    <property type="entry name" value="BTB"/>
    <property type="match status" value="1"/>
</dbReference>
<feature type="domain" description="BTB" evidence="3">
    <location>
        <begin position="202"/>
        <end position="274"/>
    </location>
</feature>
<dbReference type="InterPro" id="IPR008974">
    <property type="entry name" value="TRAF-like"/>
</dbReference>
<reference evidence="6" key="1">
    <citation type="submission" date="2024-06" db="EMBL/GenBank/DDBJ databases">
        <authorList>
            <person name="Ryan C."/>
        </authorList>
    </citation>
    <scope>NUCLEOTIDE SEQUENCE [LARGE SCALE GENOMIC DNA]</scope>
</reference>
<evidence type="ECO:0000313" key="5">
    <source>
        <dbReference type="EMBL" id="CAL5047572.1"/>
    </source>
</evidence>
<dbReference type="Pfam" id="PF22486">
    <property type="entry name" value="MATH_2"/>
    <property type="match status" value="1"/>
</dbReference>
<comment type="similarity">
    <text evidence="2">Belongs to the Tdpoz family.</text>
</comment>
<dbReference type="PANTHER" id="PTHR26379">
    <property type="entry name" value="BTB/POZ AND MATH DOMAIN-CONTAINING PROTEIN 1"/>
    <property type="match status" value="1"/>
</dbReference>
<dbReference type="InterPro" id="IPR000210">
    <property type="entry name" value="BTB/POZ_dom"/>
</dbReference>
<dbReference type="Gene3D" id="2.60.210.10">
    <property type="entry name" value="Apoptosis, Tumor Necrosis Factor Receptor Associated Protein 2, Chain A"/>
    <property type="match status" value="1"/>
</dbReference>
<evidence type="ECO:0000259" key="3">
    <source>
        <dbReference type="PROSITE" id="PS50097"/>
    </source>
</evidence>
<dbReference type="AlphaFoldDB" id="A0ABC9DYM1"/>
<reference evidence="5 6" key="2">
    <citation type="submission" date="2024-10" db="EMBL/GenBank/DDBJ databases">
        <authorList>
            <person name="Ryan C."/>
        </authorList>
    </citation>
    <scope>NUCLEOTIDE SEQUENCE [LARGE SCALE GENOMIC DNA]</scope>
</reference>
<dbReference type="SUPFAM" id="SSF49599">
    <property type="entry name" value="TRAF domain-like"/>
    <property type="match status" value="1"/>
</dbReference>
<dbReference type="InterPro" id="IPR045005">
    <property type="entry name" value="BPM1-6"/>
</dbReference>
<evidence type="ECO:0000256" key="2">
    <source>
        <dbReference type="ARBA" id="ARBA00010846"/>
    </source>
</evidence>
<dbReference type="Gene3D" id="3.30.710.10">
    <property type="entry name" value="Potassium Channel Kv1.1, Chain A"/>
    <property type="match status" value="1"/>
</dbReference>
<protein>
    <submittedName>
        <fullName evidence="5">Uncharacterized protein</fullName>
    </submittedName>
</protein>
<dbReference type="InterPro" id="IPR002083">
    <property type="entry name" value="MATH/TRAF_dom"/>
</dbReference>
<evidence type="ECO:0000259" key="4">
    <source>
        <dbReference type="PROSITE" id="PS50144"/>
    </source>
</evidence>
<comment type="pathway">
    <text evidence="1">Protein modification; protein ubiquitination.</text>
</comment>
<proteinExistence type="inferred from homology"/>
<evidence type="ECO:0000256" key="1">
    <source>
        <dbReference type="ARBA" id="ARBA00004906"/>
    </source>
</evidence>
<dbReference type="Proteomes" id="UP001497457">
    <property type="component" value="Chromosome 35b"/>
</dbReference>
<dbReference type="PROSITE" id="PS50144">
    <property type="entry name" value="MATH"/>
    <property type="match status" value="1"/>
</dbReference>
<dbReference type="Pfam" id="PF00651">
    <property type="entry name" value="BTB"/>
    <property type="match status" value="1"/>
</dbReference>
<accession>A0ABC9DYM1</accession>
<dbReference type="EMBL" id="OZ075145">
    <property type="protein sequence ID" value="CAL5047572.1"/>
    <property type="molecule type" value="Genomic_DNA"/>
</dbReference>
<sequence length="385" mass="41791">MATSALLAAAGGAGCLSRSTTVVMGAASGHHIFRLKGYSQAKELPNGQYMNLGAFDVGGHSWSLRFYPNGHGSDEGKDHISFYLSRDGDLSCSGMPARFVLSLLGPDGKPSYSRTAGITPFNKMNYGYPNFLGREEFEKSSCLQDDSFAIRCDISVAATEEEPATTAKGLAGDPTPAAAAAFLPKSDLQKDLAELLWSKLGADVTIVVGGETFHAHKLLLGARSPEFRERFFGSATQKIMYSAAHIQIQIEGMEPEAFKSLLHFMYTDTLPKVDDEEALYKMATGLLAAAGRYKIEKLKEMCEEVLCERVDMSTVEASLALCEQHHCPALKAVCMEFLAAPENLKAIVAEDGLLQRLNKSCHTVLMEIFMKKLVEKEAAEAAPKL</sequence>
<dbReference type="SUPFAM" id="SSF54695">
    <property type="entry name" value="POZ domain"/>
    <property type="match status" value="1"/>
</dbReference>
<dbReference type="InterPro" id="IPR056423">
    <property type="entry name" value="BACK_BPM_SPOP"/>
</dbReference>
<dbReference type="Pfam" id="PF24570">
    <property type="entry name" value="BACK_BPM_SPOP"/>
    <property type="match status" value="1"/>
</dbReference>
<gene>
    <name evidence="5" type="ORF">URODEC1_LOCUS89999</name>
</gene>
<feature type="domain" description="MATH" evidence="4">
    <location>
        <begin position="28"/>
        <end position="154"/>
    </location>
</feature>
<organism evidence="5 6">
    <name type="scientific">Urochloa decumbens</name>
    <dbReference type="NCBI Taxonomy" id="240449"/>
    <lineage>
        <taxon>Eukaryota</taxon>
        <taxon>Viridiplantae</taxon>
        <taxon>Streptophyta</taxon>
        <taxon>Embryophyta</taxon>
        <taxon>Tracheophyta</taxon>
        <taxon>Spermatophyta</taxon>
        <taxon>Magnoliopsida</taxon>
        <taxon>Liliopsida</taxon>
        <taxon>Poales</taxon>
        <taxon>Poaceae</taxon>
        <taxon>PACMAD clade</taxon>
        <taxon>Panicoideae</taxon>
        <taxon>Panicodae</taxon>
        <taxon>Paniceae</taxon>
        <taxon>Melinidinae</taxon>
        <taxon>Urochloa</taxon>
    </lineage>
</organism>
<dbReference type="Gene3D" id="1.25.40.420">
    <property type="match status" value="1"/>
</dbReference>